<dbReference type="OMA" id="SFLNCIG"/>
<dbReference type="EMBL" id="KV878203">
    <property type="protein sequence ID" value="OJI83759.1"/>
    <property type="molecule type" value="Genomic_DNA"/>
</dbReference>
<gene>
    <name evidence="1" type="ORF">ASPTUDRAFT_618593</name>
</gene>
<organism evidence="1 2">
    <name type="scientific">Aspergillus tubingensis (strain CBS 134.48)</name>
    <dbReference type="NCBI Taxonomy" id="767770"/>
    <lineage>
        <taxon>Eukaryota</taxon>
        <taxon>Fungi</taxon>
        <taxon>Dikarya</taxon>
        <taxon>Ascomycota</taxon>
        <taxon>Pezizomycotina</taxon>
        <taxon>Eurotiomycetes</taxon>
        <taxon>Eurotiomycetidae</taxon>
        <taxon>Eurotiales</taxon>
        <taxon>Aspergillaceae</taxon>
        <taxon>Aspergillus</taxon>
        <taxon>Aspergillus subgen. Circumdati</taxon>
    </lineage>
</organism>
<dbReference type="AlphaFoldDB" id="A0A1L9N390"/>
<sequence>MSCSGTADTPTILASPLALDFLDLPIKIRNSIYKQVLVLPHPLHIFQDPGCPLEAFAPEKPGSWLALTYVSRQISDETRMILYSMNRFIFHEMETACRPGTLLESFLNCIGPKNSGILSHLCINFPVTEHISGASGEPRLTDGLRRLQLLRQSCANLKTLEMLIFGQFSNILVANDQMNKKSIRKICLEVNAQIKEIAPLDTIVVRIYNNGTPTAVREFLQELGWIVKFGDA</sequence>
<accession>A0A1L9N390</accession>
<dbReference type="Proteomes" id="UP000184304">
    <property type="component" value="Unassembled WGS sequence"/>
</dbReference>
<keyword evidence="2" id="KW-1185">Reference proteome</keyword>
<dbReference type="VEuPathDB" id="FungiDB:ASPTUDRAFT_618593"/>
<evidence type="ECO:0008006" key="3">
    <source>
        <dbReference type="Google" id="ProtNLM"/>
    </source>
</evidence>
<dbReference type="PANTHER" id="PTHR42085">
    <property type="entry name" value="F-BOX DOMAIN-CONTAINING PROTEIN"/>
    <property type="match status" value="1"/>
</dbReference>
<dbReference type="InterPro" id="IPR038883">
    <property type="entry name" value="AN11006-like"/>
</dbReference>
<dbReference type="PANTHER" id="PTHR42085:SF2">
    <property type="entry name" value="F-BOX DOMAIN-CONTAINING PROTEIN"/>
    <property type="match status" value="1"/>
</dbReference>
<proteinExistence type="predicted"/>
<evidence type="ECO:0000313" key="1">
    <source>
        <dbReference type="EMBL" id="OJI83759.1"/>
    </source>
</evidence>
<protein>
    <recommendedName>
        <fullName evidence="3">F-box domain-containing protein</fullName>
    </recommendedName>
</protein>
<reference evidence="2" key="1">
    <citation type="journal article" date="2017" name="Genome Biol.">
        <title>Comparative genomics reveals high biological diversity and specific adaptations in the industrially and medically important fungal genus Aspergillus.</title>
        <authorList>
            <person name="de Vries R.P."/>
            <person name="Riley R."/>
            <person name="Wiebenga A."/>
            <person name="Aguilar-Osorio G."/>
            <person name="Amillis S."/>
            <person name="Uchima C.A."/>
            <person name="Anderluh G."/>
            <person name="Asadollahi M."/>
            <person name="Askin M."/>
            <person name="Barry K."/>
            <person name="Battaglia E."/>
            <person name="Bayram O."/>
            <person name="Benocci T."/>
            <person name="Braus-Stromeyer S.A."/>
            <person name="Caldana C."/>
            <person name="Canovas D."/>
            <person name="Cerqueira G.C."/>
            <person name="Chen F."/>
            <person name="Chen W."/>
            <person name="Choi C."/>
            <person name="Clum A."/>
            <person name="Dos Santos R.A."/>
            <person name="Damasio A.R."/>
            <person name="Diallinas G."/>
            <person name="Emri T."/>
            <person name="Fekete E."/>
            <person name="Flipphi M."/>
            <person name="Freyberg S."/>
            <person name="Gallo A."/>
            <person name="Gournas C."/>
            <person name="Habgood R."/>
            <person name="Hainaut M."/>
            <person name="Harispe M.L."/>
            <person name="Henrissat B."/>
            <person name="Hilden K.S."/>
            <person name="Hope R."/>
            <person name="Hossain A."/>
            <person name="Karabika E."/>
            <person name="Karaffa L."/>
            <person name="Karanyi Z."/>
            <person name="Krasevec N."/>
            <person name="Kuo A."/>
            <person name="Kusch H."/>
            <person name="LaButti K."/>
            <person name="Lagendijk E.L."/>
            <person name="Lapidus A."/>
            <person name="Levasseur A."/>
            <person name="Lindquist E."/>
            <person name="Lipzen A."/>
            <person name="Logrieco A.F."/>
            <person name="MacCabe A."/>
            <person name="Maekelae M.R."/>
            <person name="Malavazi I."/>
            <person name="Melin P."/>
            <person name="Meyer V."/>
            <person name="Mielnichuk N."/>
            <person name="Miskei M."/>
            <person name="Molnar A.P."/>
            <person name="Mule G."/>
            <person name="Ngan C.Y."/>
            <person name="Orejas M."/>
            <person name="Orosz E."/>
            <person name="Ouedraogo J.P."/>
            <person name="Overkamp K.M."/>
            <person name="Park H.-S."/>
            <person name="Perrone G."/>
            <person name="Piumi F."/>
            <person name="Punt P.J."/>
            <person name="Ram A.F."/>
            <person name="Ramon A."/>
            <person name="Rauscher S."/>
            <person name="Record E."/>
            <person name="Riano-Pachon D.M."/>
            <person name="Robert V."/>
            <person name="Roehrig J."/>
            <person name="Ruller R."/>
            <person name="Salamov A."/>
            <person name="Salih N.S."/>
            <person name="Samson R.A."/>
            <person name="Sandor E."/>
            <person name="Sanguinetti M."/>
            <person name="Schuetze T."/>
            <person name="Sepcic K."/>
            <person name="Shelest E."/>
            <person name="Sherlock G."/>
            <person name="Sophianopoulou V."/>
            <person name="Squina F.M."/>
            <person name="Sun H."/>
            <person name="Susca A."/>
            <person name="Todd R.B."/>
            <person name="Tsang A."/>
            <person name="Unkles S.E."/>
            <person name="van de Wiele N."/>
            <person name="van Rossen-Uffink D."/>
            <person name="Oliveira J.V."/>
            <person name="Vesth T.C."/>
            <person name="Visser J."/>
            <person name="Yu J.-H."/>
            <person name="Zhou M."/>
            <person name="Andersen M.R."/>
            <person name="Archer D.B."/>
            <person name="Baker S.E."/>
            <person name="Benoit I."/>
            <person name="Brakhage A.A."/>
            <person name="Braus G.H."/>
            <person name="Fischer R."/>
            <person name="Frisvad J.C."/>
            <person name="Goldman G.H."/>
            <person name="Houbraken J."/>
            <person name="Oakley B."/>
            <person name="Pocsi I."/>
            <person name="Scazzocchio C."/>
            <person name="Seiboth B."/>
            <person name="vanKuyk P.A."/>
            <person name="Wortman J."/>
            <person name="Dyer P.S."/>
            <person name="Grigoriev I.V."/>
        </authorList>
    </citation>
    <scope>NUCLEOTIDE SEQUENCE [LARGE SCALE GENOMIC DNA]</scope>
    <source>
        <strain evidence="2">CBS 134.48</strain>
    </source>
</reference>
<evidence type="ECO:0000313" key="2">
    <source>
        <dbReference type="Proteomes" id="UP000184304"/>
    </source>
</evidence>
<name>A0A1L9N390_ASPTC</name>
<dbReference type="OrthoDB" id="62952at2759"/>